<proteinExistence type="predicted"/>
<reference evidence="1" key="1">
    <citation type="submission" date="2019-01" db="EMBL/GenBank/DDBJ databases">
        <title>Whole Genome Sequencing for Putative Detection of Antimicrobial Resistance and Potential Virulence Factors in Chryseobacterium indologenes isolated from Nile Tilapia in Tanzania.</title>
        <authorList>
            <person name="Mwega E."/>
            <person name="Mutoloki S."/>
            <person name="Mugimba K."/>
            <person name="Colquhoun D."/>
            <person name="Mdegela R."/>
            <person name="Evensen O."/>
            <person name="Wasteson Y."/>
        </authorList>
    </citation>
    <scope>NUCLEOTIDE SEQUENCE [LARGE SCALE GENOMIC DNA]</scope>
    <source>
        <strain evidence="1">StR 01</strain>
    </source>
</reference>
<name>A0A411DI77_CHRID</name>
<sequence>MKRYKKRVLFLFGFLIVLLPLQLVFKVNIEETYPSFNFPGFASYPIKDGKYINFTKTTSHVFFKDGSDSILVNNDYLGESIPRTIQITLIQNLLFPRKYPVLDSRVNSLPPYKKKLYLLKKSILNRNIKKVDMEESKKFIVNRLEKRFPGKKVAAIQVINETKDFDITTRKLTQKSVYDTVLSYRFLN</sequence>
<organism evidence="1">
    <name type="scientific">Chryseobacterium indologenes</name>
    <name type="common">Flavobacterium indologenes</name>
    <dbReference type="NCBI Taxonomy" id="253"/>
    <lineage>
        <taxon>Bacteria</taxon>
        <taxon>Pseudomonadati</taxon>
        <taxon>Bacteroidota</taxon>
        <taxon>Flavobacteriia</taxon>
        <taxon>Flavobacteriales</taxon>
        <taxon>Weeksellaceae</taxon>
        <taxon>Chryseobacterium group</taxon>
        <taxon>Chryseobacterium</taxon>
    </lineage>
</organism>
<evidence type="ECO:0000313" key="1">
    <source>
        <dbReference type="EMBL" id="QBA20050.1"/>
    </source>
</evidence>
<accession>A0A411DI77</accession>
<gene>
    <name evidence="1" type="ORF">EU348_02280</name>
</gene>
<protein>
    <submittedName>
        <fullName evidence="1">Uncharacterized protein</fullName>
    </submittedName>
</protein>
<dbReference type="EMBL" id="CP035532">
    <property type="protein sequence ID" value="QBA20050.1"/>
    <property type="molecule type" value="Genomic_DNA"/>
</dbReference>
<dbReference type="AlphaFoldDB" id="A0A411DI77"/>